<keyword evidence="2" id="KW-1185">Reference proteome</keyword>
<gene>
    <name evidence="1" type="ORF">ALC57_12737</name>
</gene>
<accession>A0A151J0M6</accession>
<evidence type="ECO:0000313" key="2">
    <source>
        <dbReference type="Proteomes" id="UP000078492"/>
    </source>
</evidence>
<dbReference type="AlphaFoldDB" id="A0A151J0M6"/>
<protein>
    <submittedName>
        <fullName evidence="1">Uncharacterized protein</fullName>
    </submittedName>
</protein>
<organism evidence="1 2">
    <name type="scientific">Trachymyrmex cornetzi</name>
    <dbReference type="NCBI Taxonomy" id="471704"/>
    <lineage>
        <taxon>Eukaryota</taxon>
        <taxon>Metazoa</taxon>
        <taxon>Ecdysozoa</taxon>
        <taxon>Arthropoda</taxon>
        <taxon>Hexapoda</taxon>
        <taxon>Insecta</taxon>
        <taxon>Pterygota</taxon>
        <taxon>Neoptera</taxon>
        <taxon>Endopterygota</taxon>
        <taxon>Hymenoptera</taxon>
        <taxon>Apocrita</taxon>
        <taxon>Aculeata</taxon>
        <taxon>Formicoidea</taxon>
        <taxon>Formicidae</taxon>
        <taxon>Myrmicinae</taxon>
        <taxon>Trachymyrmex</taxon>
    </lineage>
</organism>
<sequence>MNFLASGSYQRRIGQDFLTCMCNNKLAVMTPNLGQPEGSPSVRYTDAHANVAKFYNVPEPEIHYDDLDMDE</sequence>
<evidence type="ECO:0000313" key="1">
    <source>
        <dbReference type="EMBL" id="KYN15048.1"/>
    </source>
</evidence>
<dbReference type="Proteomes" id="UP000078492">
    <property type="component" value="Unassembled WGS sequence"/>
</dbReference>
<name>A0A151J0M6_9HYME</name>
<proteinExistence type="predicted"/>
<reference evidence="1 2" key="1">
    <citation type="submission" date="2015-09" db="EMBL/GenBank/DDBJ databases">
        <title>Trachymyrmex cornetzi WGS genome.</title>
        <authorList>
            <person name="Nygaard S."/>
            <person name="Hu H."/>
            <person name="Boomsma J."/>
            <person name="Zhang G."/>
        </authorList>
    </citation>
    <scope>NUCLEOTIDE SEQUENCE [LARGE SCALE GENOMIC DNA]</scope>
    <source>
        <strain evidence="1">Tcor2-1</strain>
        <tissue evidence="1">Whole body</tissue>
    </source>
</reference>
<dbReference type="EMBL" id="KQ980619">
    <property type="protein sequence ID" value="KYN15048.1"/>
    <property type="molecule type" value="Genomic_DNA"/>
</dbReference>